<reference evidence="2" key="1">
    <citation type="submission" date="2021-05" db="UniProtKB">
        <authorList>
            <consortium name="EnsemblPlants"/>
        </authorList>
    </citation>
    <scope>IDENTIFICATION</scope>
    <source>
        <strain evidence="2">subsp. malaccensis</strain>
    </source>
</reference>
<keyword evidence="1" id="KW-0732">Signal</keyword>
<feature type="chain" id="PRO_5032492761" description="Secreted protein" evidence="1">
    <location>
        <begin position="24"/>
        <end position="103"/>
    </location>
</feature>
<dbReference type="InParanoid" id="A0A804KRH5"/>
<keyword evidence="3" id="KW-1185">Reference proteome</keyword>
<accession>A0A804KRH5</accession>
<proteinExistence type="predicted"/>
<evidence type="ECO:0000313" key="3">
    <source>
        <dbReference type="Proteomes" id="UP000012960"/>
    </source>
</evidence>
<dbReference type="EnsemblPlants" id="Ma10_t01740.1">
    <property type="protein sequence ID" value="Ma10_p01740.1"/>
    <property type="gene ID" value="Ma10_g01740"/>
</dbReference>
<evidence type="ECO:0000256" key="1">
    <source>
        <dbReference type="SAM" id="SignalP"/>
    </source>
</evidence>
<protein>
    <recommendedName>
        <fullName evidence="4">Secreted protein</fullName>
    </recommendedName>
</protein>
<evidence type="ECO:0000313" key="2">
    <source>
        <dbReference type="EnsemblPlants" id="Ma10_p01740.1"/>
    </source>
</evidence>
<organism evidence="2 3">
    <name type="scientific">Musa acuminata subsp. malaccensis</name>
    <name type="common">Wild banana</name>
    <name type="synonym">Musa malaccensis</name>
    <dbReference type="NCBI Taxonomy" id="214687"/>
    <lineage>
        <taxon>Eukaryota</taxon>
        <taxon>Viridiplantae</taxon>
        <taxon>Streptophyta</taxon>
        <taxon>Embryophyta</taxon>
        <taxon>Tracheophyta</taxon>
        <taxon>Spermatophyta</taxon>
        <taxon>Magnoliopsida</taxon>
        <taxon>Liliopsida</taxon>
        <taxon>Zingiberales</taxon>
        <taxon>Musaceae</taxon>
        <taxon>Musa</taxon>
    </lineage>
</organism>
<dbReference type="Gramene" id="Ma10_t01740.1">
    <property type="protein sequence ID" value="Ma10_p01740.1"/>
    <property type="gene ID" value="Ma10_g01740"/>
</dbReference>
<dbReference type="Proteomes" id="UP000012960">
    <property type="component" value="Unplaced"/>
</dbReference>
<feature type="signal peptide" evidence="1">
    <location>
        <begin position="1"/>
        <end position="23"/>
    </location>
</feature>
<evidence type="ECO:0008006" key="4">
    <source>
        <dbReference type="Google" id="ProtNLM"/>
    </source>
</evidence>
<name>A0A804KRH5_MUSAM</name>
<dbReference type="AlphaFoldDB" id="A0A804KRH5"/>
<sequence length="103" mass="11396">MYSCLTICFLLVLRYFACKNVSSNKLHLSPFEPPGWHRAGWGFGYIPGVEHSFASSHVALTGTCCRARDQVSGCLWDCSCSFNLLKPLFSPSPSFLLCTQGAR</sequence>